<comment type="caution">
    <text evidence="1">The sequence shown here is derived from an EMBL/GenBank/DDBJ whole genome shotgun (WGS) entry which is preliminary data.</text>
</comment>
<dbReference type="Proteomes" id="UP000014257">
    <property type="component" value="Unassembled WGS sequence"/>
</dbReference>
<dbReference type="AlphaFoldDB" id="A0A8E0IC99"/>
<gene>
    <name evidence="1" type="ORF">Lpp22_0037</name>
</gene>
<accession>A0A8E0IC99</accession>
<dbReference type="EMBL" id="ANMI01000003">
    <property type="protein sequence ID" value="EPC33649.1"/>
    <property type="molecule type" value="Genomic_DNA"/>
</dbReference>
<sequence length="47" mass="5740">MCLRDQNVNRYDFLWLKSVESLRHQPCYWVIWQHNCAGLYATKKPVQ</sequence>
<proteinExistence type="predicted"/>
<name>A0A8E0IC99_LACPA</name>
<organism evidence="1 2">
    <name type="scientific">Lacticaseibacillus paracasei subsp. paracasei Lpp22</name>
    <dbReference type="NCBI Taxonomy" id="1256221"/>
    <lineage>
        <taxon>Bacteria</taxon>
        <taxon>Bacillati</taxon>
        <taxon>Bacillota</taxon>
        <taxon>Bacilli</taxon>
        <taxon>Lactobacillales</taxon>
        <taxon>Lactobacillaceae</taxon>
        <taxon>Lacticaseibacillus</taxon>
    </lineage>
</organism>
<evidence type="ECO:0000313" key="2">
    <source>
        <dbReference type="Proteomes" id="UP000014257"/>
    </source>
</evidence>
<evidence type="ECO:0000313" key="1">
    <source>
        <dbReference type="EMBL" id="EPC33649.1"/>
    </source>
</evidence>
<protein>
    <submittedName>
        <fullName evidence="1">Uncharacterized protein</fullName>
    </submittedName>
</protein>
<reference evidence="1 2" key="1">
    <citation type="journal article" date="2013" name="PLoS ONE">
        <title>Lactobacillus paracasei comparative genomics: towards species pan-genome definition and exploitation of diversity.</title>
        <authorList>
            <person name="Smokvina T."/>
            <person name="Wels M."/>
            <person name="Polka J."/>
            <person name="Chervaux C."/>
            <person name="Brisse S."/>
            <person name="Boekhorst J."/>
            <person name="van Hylckama Vlieg J.E."/>
            <person name="Siezen R.J."/>
        </authorList>
    </citation>
    <scope>NUCLEOTIDE SEQUENCE [LARGE SCALE GENOMIC DNA]</scope>
    <source>
        <strain evidence="1 2">Lpp22</strain>
    </source>
</reference>